<name>A0A917RRV0_9ACTN</name>
<dbReference type="Proteomes" id="UP000645217">
    <property type="component" value="Unassembled WGS sequence"/>
</dbReference>
<dbReference type="RefSeq" id="WP_189167858.1">
    <property type="nucleotide sequence ID" value="NZ_BMNT01000101.1"/>
</dbReference>
<reference evidence="1" key="2">
    <citation type="submission" date="2020-09" db="EMBL/GenBank/DDBJ databases">
        <authorList>
            <person name="Sun Q."/>
            <person name="Ohkuma M."/>
        </authorList>
    </citation>
    <scope>NUCLEOTIDE SEQUENCE</scope>
    <source>
        <strain evidence="1">JCM 13064</strain>
    </source>
</reference>
<protein>
    <recommendedName>
        <fullName evidence="3">Aminoglycoside phosphotransferase domain-containing protein</fullName>
    </recommendedName>
</protein>
<reference evidence="1" key="1">
    <citation type="journal article" date="2014" name="Int. J. Syst. Evol. Microbiol.">
        <title>Complete genome sequence of Corynebacterium casei LMG S-19264T (=DSM 44701T), isolated from a smear-ripened cheese.</title>
        <authorList>
            <consortium name="US DOE Joint Genome Institute (JGI-PGF)"/>
            <person name="Walter F."/>
            <person name="Albersmeier A."/>
            <person name="Kalinowski J."/>
            <person name="Ruckert C."/>
        </authorList>
    </citation>
    <scope>NUCLEOTIDE SEQUENCE</scope>
    <source>
        <strain evidence="1">JCM 13064</strain>
    </source>
</reference>
<dbReference type="AlphaFoldDB" id="A0A917RRV0"/>
<accession>A0A917RRV0</accession>
<gene>
    <name evidence="1" type="ORF">GCM10007964_74920</name>
</gene>
<proteinExistence type="predicted"/>
<evidence type="ECO:0000313" key="1">
    <source>
        <dbReference type="EMBL" id="GGL22031.1"/>
    </source>
</evidence>
<dbReference type="EMBL" id="BMNT01000101">
    <property type="protein sequence ID" value="GGL22031.1"/>
    <property type="molecule type" value="Genomic_DNA"/>
</dbReference>
<evidence type="ECO:0008006" key="3">
    <source>
        <dbReference type="Google" id="ProtNLM"/>
    </source>
</evidence>
<dbReference type="InterPro" id="IPR011009">
    <property type="entry name" value="Kinase-like_dom_sf"/>
</dbReference>
<dbReference type="SUPFAM" id="SSF56112">
    <property type="entry name" value="Protein kinase-like (PK-like)"/>
    <property type="match status" value="1"/>
</dbReference>
<sequence>MRETTPQWEGLPSAVRADIEKRLGAVHTVTPVPVGLTAGTAARLDTPTGPVFVKALPVDSPSATLYLREQRVNAALPAAVPAPRMRWGGDGHGWVVLVFDHLAAHHVVNLAPGSADLDDVIDLVAALGDILTPNPAHVPPVTDNVAFLLKRADTLLAEPPADLAGLDTYTTARARFDLDQLAGETLLHADIHHANLIAADRLHVIDWGLACHGAAWVETALLIPRLIAAGHTPHQAEALAERIPAWKTAPDAAVTGLAAVWVLFREYVARYGPERIRESRARAAAAGRAWMEYRTS</sequence>
<organism evidence="1 2">
    <name type="scientific">Sphaerisporangium melleum</name>
    <dbReference type="NCBI Taxonomy" id="321316"/>
    <lineage>
        <taxon>Bacteria</taxon>
        <taxon>Bacillati</taxon>
        <taxon>Actinomycetota</taxon>
        <taxon>Actinomycetes</taxon>
        <taxon>Streptosporangiales</taxon>
        <taxon>Streptosporangiaceae</taxon>
        <taxon>Sphaerisporangium</taxon>
    </lineage>
</organism>
<comment type="caution">
    <text evidence="1">The sequence shown here is derived from an EMBL/GenBank/DDBJ whole genome shotgun (WGS) entry which is preliminary data.</text>
</comment>
<keyword evidence="2" id="KW-1185">Reference proteome</keyword>
<evidence type="ECO:0000313" key="2">
    <source>
        <dbReference type="Proteomes" id="UP000645217"/>
    </source>
</evidence>